<evidence type="ECO:0000313" key="2">
    <source>
        <dbReference type="EMBL" id="KII72856.1"/>
    </source>
</evidence>
<dbReference type="AlphaFoldDB" id="A0A0C2MZR7"/>
<evidence type="ECO:0000256" key="1">
    <source>
        <dbReference type="SAM" id="SignalP"/>
    </source>
</evidence>
<organism evidence="2 3">
    <name type="scientific">Thelohanellus kitauei</name>
    <name type="common">Myxosporean</name>
    <dbReference type="NCBI Taxonomy" id="669202"/>
    <lineage>
        <taxon>Eukaryota</taxon>
        <taxon>Metazoa</taxon>
        <taxon>Cnidaria</taxon>
        <taxon>Myxozoa</taxon>
        <taxon>Myxosporea</taxon>
        <taxon>Bivalvulida</taxon>
        <taxon>Platysporina</taxon>
        <taxon>Myxobolidae</taxon>
        <taxon>Thelohanellus</taxon>
    </lineage>
</organism>
<keyword evidence="1" id="KW-0732">Signal</keyword>
<sequence length="187" mass="21713">MNRINCYNLLRTLSILAIWSQISGAIRSSNRSRKMRADILPPAITKTTIEVLNNHELPHEFWTMSSSYYLEIFYKLNTQPVSIEQITFIAKNGTQSFIRHKPLYDGKRLYSYKFVAAQSILYGISDLNQFFFYVDNDLNIFPAKSYEKDGLAVPSPYEPSYIFKIVVKNLTVSQFKIITRNKNFGEV</sequence>
<feature type="chain" id="PRO_5002152681" evidence="1">
    <location>
        <begin position="26"/>
        <end position="187"/>
    </location>
</feature>
<reference evidence="2 3" key="1">
    <citation type="journal article" date="2014" name="Genome Biol. Evol.">
        <title>The genome of the myxosporean Thelohanellus kitauei shows adaptations to nutrient acquisition within its fish host.</title>
        <authorList>
            <person name="Yang Y."/>
            <person name="Xiong J."/>
            <person name="Zhou Z."/>
            <person name="Huo F."/>
            <person name="Miao W."/>
            <person name="Ran C."/>
            <person name="Liu Y."/>
            <person name="Zhang J."/>
            <person name="Feng J."/>
            <person name="Wang M."/>
            <person name="Wang M."/>
            <person name="Wang L."/>
            <person name="Yao B."/>
        </authorList>
    </citation>
    <scope>NUCLEOTIDE SEQUENCE [LARGE SCALE GENOMIC DNA]</scope>
    <source>
        <strain evidence="2">Wuqing</strain>
    </source>
</reference>
<feature type="signal peptide" evidence="1">
    <location>
        <begin position="1"/>
        <end position="25"/>
    </location>
</feature>
<dbReference type="EMBL" id="JWZT01001085">
    <property type="protein sequence ID" value="KII72856.1"/>
    <property type="molecule type" value="Genomic_DNA"/>
</dbReference>
<protein>
    <submittedName>
        <fullName evidence="2">Uncharacterized protein</fullName>
    </submittedName>
</protein>
<proteinExistence type="predicted"/>
<gene>
    <name evidence="2" type="ORF">RF11_15516</name>
</gene>
<dbReference type="Proteomes" id="UP000031668">
    <property type="component" value="Unassembled WGS sequence"/>
</dbReference>
<name>A0A0C2MZR7_THEKT</name>
<accession>A0A0C2MZR7</accession>
<evidence type="ECO:0000313" key="3">
    <source>
        <dbReference type="Proteomes" id="UP000031668"/>
    </source>
</evidence>
<keyword evidence="3" id="KW-1185">Reference proteome</keyword>
<comment type="caution">
    <text evidence="2">The sequence shown here is derived from an EMBL/GenBank/DDBJ whole genome shotgun (WGS) entry which is preliminary data.</text>
</comment>